<dbReference type="InterPro" id="IPR056935">
    <property type="entry name" value="Rv0428c-like_C"/>
</dbReference>
<feature type="domain" description="N-acetyltransferase" evidence="1">
    <location>
        <begin position="153"/>
        <end position="298"/>
    </location>
</feature>
<dbReference type="Pfam" id="PF24553">
    <property type="entry name" value="Rv0428c_C"/>
    <property type="match status" value="1"/>
</dbReference>
<dbReference type="Proteomes" id="UP001500280">
    <property type="component" value="Unassembled WGS sequence"/>
</dbReference>
<dbReference type="Gene3D" id="3.40.630.30">
    <property type="match status" value="1"/>
</dbReference>
<sequence length="298" mass="32253">MVVRHRIKGGLTDVIGVLEDRREGQLVVRHADSSRHEIELSAITAAKPIPEMPLRPVDVEQLFLTTALGRPAAETVYLGEWLLRASSGWTGRGNSLLPAGNPGMPLTEALKRAEAFYVERGLPPQAHIRLGSQAATDIQDLGWIDAHPDRSDVLVMHTTLDHVNALPPYDVQLAEHPDKAWYGVAFDGPVPAPAPVVLEGAPKAVFATIEVDGEAVAVGRGAMTGHWLGIDALRVAPAHRGQGMAAAVVQGLARWAGPQGGRRTYLEVLESNLPAVTAYQRLGYVEAYRYRYLRSPAQ</sequence>
<evidence type="ECO:0000313" key="2">
    <source>
        <dbReference type="EMBL" id="GAA1685783.1"/>
    </source>
</evidence>
<evidence type="ECO:0000259" key="1">
    <source>
        <dbReference type="PROSITE" id="PS51186"/>
    </source>
</evidence>
<accession>A0ABP4TCA3</accession>
<reference evidence="3" key="1">
    <citation type="journal article" date="2019" name="Int. J. Syst. Evol. Microbiol.">
        <title>The Global Catalogue of Microorganisms (GCM) 10K type strain sequencing project: providing services to taxonomists for standard genome sequencing and annotation.</title>
        <authorList>
            <consortium name="The Broad Institute Genomics Platform"/>
            <consortium name="The Broad Institute Genome Sequencing Center for Infectious Disease"/>
            <person name="Wu L."/>
            <person name="Ma J."/>
        </authorList>
    </citation>
    <scope>NUCLEOTIDE SEQUENCE [LARGE SCALE GENOMIC DNA]</scope>
    <source>
        <strain evidence="3">JCM 14307</strain>
    </source>
</reference>
<gene>
    <name evidence="2" type="ORF">GCM10009745_32870</name>
</gene>
<dbReference type="EMBL" id="BAAANF010000010">
    <property type="protein sequence ID" value="GAA1685783.1"/>
    <property type="molecule type" value="Genomic_DNA"/>
</dbReference>
<comment type="caution">
    <text evidence="2">The sequence shown here is derived from an EMBL/GenBank/DDBJ whole genome shotgun (WGS) entry which is preliminary data.</text>
</comment>
<evidence type="ECO:0000313" key="3">
    <source>
        <dbReference type="Proteomes" id="UP001500280"/>
    </source>
</evidence>
<proteinExistence type="predicted"/>
<dbReference type="PROSITE" id="PS51186">
    <property type="entry name" value="GNAT"/>
    <property type="match status" value="1"/>
</dbReference>
<name>A0ABP4TCA3_9ACTN</name>
<dbReference type="InterPro" id="IPR000182">
    <property type="entry name" value="GNAT_dom"/>
</dbReference>
<dbReference type="SUPFAM" id="SSF55729">
    <property type="entry name" value="Acyl-CoA N-acyltransferases (Nat)"/>
    <property type="match status" value="1"/>
</dbReference>
<dbReference type="InterPro" id="IPR016181">
    <property type="entry name" value="Acyl_CoA_acyltransferase"/>
</dbReference>
<dbReference type="CDD" id="cd04301">
    <property type="entry name" value="NAT_SF"/>
    <property type="match status" value="1"/>
</dbReference>
<organism evidence="2 3">
    <name type="scientific">Kribbella yunnanensis</name>
    <dbReference type="NCBI Taxonomy" id="190194"/>
    <lineage>
        <taxon>Bacteria</taxon>
        <taxon>Bacillati</taxon>
        <taxon>Actinomycetota</taxon>
        <taxon>Actinomycetes</taxon>
        <taxon>Propionibacteriales</taxon>
        <taxon>Kribbellaceae</taxon>
        <taxon>Kribbella</taxon>
    </lineage>
</organism>
<protein>
    <recommendedName>
        <fullName evidence="1">N-acetyltransferase domain-containing protein</fullName>
    </recommendedName>
</protein>
<keyword evidence="3" id="KW-1185">Reference proteome</keyword>